<organism evidence="2 3">
    <name type="scientific">Lentinula guzmanii</name>
    <dbReference type="NCBI Taxonomy" id="2804957"/>
    <lineage>
        <taxon>Eukaryota</taxon>
        <taxon>Fungi</taxon>
        <taxon>Dikarya</taxon>
        <taxon>Basidiomycota</taxon>
        <taxon>Agaricomycotina</taxon>
        <taxon>Agaricomycetes</taxon>
        <taxon>Agaricomycetidae</taxon>
        <taxon>Agaricales</taxon>
        <taxon>Marasmiineae</taxon>
        <taxon>Omphalotaceae</taxon>
        <taxon>Lentinula</taxon>
    </lineage>
</organism>
<evidence type="ECO:0000313" key="3">
    <source>
        <dbReference type="Proteomes" id="UP001176059"/>
    </source>
</evidence>
<feature type="compositionally biased region" description="Basic and acidic residues" evidence="1">
    <location>
        <begin position="345"/>
        <end position="368"/>
    </location>
</feature>
<evidence type="ECO:0000256" key="1">
    <source>
        <dbReference type="SAM" id="MobiDB-lite"/>
    </source>
</evidence>
<reference evidence="2" key="1">
    <citation type="submission" date="2022-08" db="EMBL/GenBank/DDBJ databases">
        <authorList>
            <consortium name="DOE Joint Genome Institute"/>
            <person name="Min B."/>
            <person name="Sierra-Patev S."/>
            <person name="Naranjo-Ortiz M."/>
            <person name="Looney B."/>
            <person name="Konkel Z."/>
            <person name="Slot J.C."/>
            <person name="Sakamoto Y."/>
            <person name="Steenwyk J.L."/>
            <person name="Rokas A."/>
            <person name="Carro J."/>
            <person name="Camarero S."/>
            <person name="Ferreira P."/>
            <person name="Molpeceres G."/>
            <person name="Ruiz-duenas F.J."/>
            <person name="Serrano A."/>
            <person name="Henrissat B."/>
            <person name="Drula E."/>
            <person name="Hughes K.W."/>
            <person name="Mata J.L."/>
            <person name="Ishikawa N.K."/>
            <person name="Vargas-Isla R."/>
            <person name="Ushijima S."/>
            <person name="Smith C.A."/>
            <person name="Ahrendt S."/>
            <person name="Andreopoulos W."/>
            <person name="He G."/>
            <person name="LaButti K."/>
            <person name="Lipzen A."/>
            <person name="Ng V."/>
            <person name="Riley R."/>
            <person name="Sandor L."/>
            <person name="Barry K."/>
            <person name="Martinez A.T."/>
            <person name="Xiao Y."/>
            <person name="Gibbons J.G."/>
            <person name="Terashima K."/>
            <person name="Hibbett D.S."/>
            <person name="Grigoriev I.V."/>
        </authorList>
    </citation>
    <scope>NUCLEOTIDE SEQUENCE</scope>
    <source>
        <strain evidence="2">ET3784</strain>
    </source>
</reference>
<name>A0AA38JH96_9AGAR</name>
<evidence type="ECO:0000313" key="2">
    <source>
        <dbReference type="EMBL" id="KAJ3732769.1"/>
    </source>
</evidence>
<sequence>MKDLTGYKAQGRPKGQVSIQMQIEKRGGDERMSEDKEEEDQGHSMDVDMGIPERRLGLKRVHSTSEQQTSGKRQRVMVHRVALPPRDESVEGDRIEVDMTGYRRVLLPGRDEEVFGQVWATDRHVLVKDKNPGTIYVVVLDWSRESMLRLHKASANEHETLGTEQEILKKGFFIAMPEKNDFIVWRSKYGSGEEKDDFIKSWSMSKKDHSEEHLSVMDNIQSDLYGPVEDEYEGPGGIAIETLCDLKPVKGSKRAYILGVSNQSQRNLEGPAHNSKQLGRSLDKGGELQKRLLACSVKGNVVGLSKVDSSLTRHLDNQAELTNCARIGSIDNRYWTGAQLNVGSLEREPGNVDKGKGSGKDGDKDKGRTLNIDGNIKDIGQFGGPHEDGGDHECGITAMLNWTRPHKHVETEYFTIYDAGACWRLDQYCTIYFSGLHYHSGAAAIPKLTFNFETMIYTRITLILYPSAHEFEGDSQLALGLIPKDTHNGLLTLNKEMRNFGSHAYEDKGVSSFGSYISDGLVFMDDKSYLNHLSRNMLSLVAYLVRQAPIQNLVRVDKNILLSAFSMRSGNERIGADQWEMGPGWTGEDTRVGKEYTEDFSKLSDKEWIQLWNSDTFSDTLFGNKAVPAQKAEWAEYRKKAMSVLPICHATNELIDIDEPHHHNYRRMIRTSATRAARRDTGKGGGAKGKKKPGKSAPKPEKKKGKGKDGKDREGDGKDVGGNEAGIDPSQNTELIGALDAQQQEKRIATADKEKDGEQMGQVQEVTLSVFSPPLLTKDLNQSSLQNELDDVNLVLESYTDSLSLPPLVSSFGGLIQYHNSLLAVESHFDLRSRITQQDLLLLKVIIWGKLSLWKADACSFLHDHRGSPAGDLFWFNRLALDIYQWVCVRLQDKEFVPRNYLPQGVSIVDTKPCHLQCFPVRIPTDSVEFSVTKAEEWVLGWIGLKGGEKAYVSAFFVYSMVQWLGAPVLAVSRIWKTTQNIPALLLGKTRWSRVSQEEVSAAVVELKKVVKQDTVTPLLVELQKSFFRGRGESDRERFVLLTGLAGEIMNSKRAFMSPEQLFTARPLQPTISTSFEHPSSTTDDSRPLEGLDSLIDQVYLCLALVGDDVSHQMLIPKPLPRSPSAKLVRIHNYLTEVALDSDRSLPFRECGRSRSRVLASARNPYSTTYLYTVAGLFSAIMVRTILHGTEFLQDHEPFFEDHDHWIRLLELAQVVHKDPKYFCDPAAYGRHCGYSRNIHQAIAYWNAVNKSEYNGWLLAPDSFPNRSGNLLLSVVRLLSGKEFPGMGKLSAFQVAVDYMKAGALVATQREFVETLIFVNAGAIKRLTEWEYLSSKVGSPKRDLEEVESAFAKVMQDLKQRWDQKRGTRGRGIDMIDVEHWLCKASRKRLGRSSYNAIYK</sequence>
<feature type="compositionally biased region" description="Basic and acidic residues" evidence="1">
    <location>
        <begin position="707"/>
        <end position="721"/>
    </location>
</feature>
<dbReference type="EMBL" id="JANVFO010000022">
    <property type="protein sequence ID" value="KAJ3732769.1"/>
    <property type="molecule type" value="Genomic_DNA"/>
</dbReference>
<protein>
    <submittedName>
        <fullName evidence="2">Uncharacterized protein</fullName>
    </submittedName>
</protein>
<proteinExistence type="predicted"/>
<reference evidence="2" key="2">
    <citation type="journal article" date="2023" name="Proc. Natl. Acad. Sci. U.S.A.">
        <title>A global phylogenomic analysis of the shiitake genus Lentinula.</title>
        <authorList>
            <person name="Sierra-Patev S."/>
            <person name="Min B."/>
            <person name="Naranjo-Ortiz M."/>
            <person name="Looney B."/>
            <person name="Konkel Z."/>
            <person name="Slot J.C."/>
            <person name="Sakamoto Y."/>
            <person name="Steenwyk J.L."/>
            <person name="Rokas A."/>
            <person name="Carro J."/>
            <person name="Camarero S."/>
            <person name="Ferreira P."/>
            <person name="Molpeceres G."/>
            <person name="Ruiz-Duenas F.J."/>
            <person name="Serrano A."/>
            <person name="Henrissat B."/>
            <person name="Drula E."/>
            <person name="Hughes K.W."/>
            <person name="Mata J.L."/>
            <person name="Ishikawa N.K."/>
            <person name="Vargas-Isla R."/>
            <person name="Ushijima S."/>
            <person name="Smith C.A."/>
            <person name="Donoghue J."/>
            <person name="Ahrendt S."/>
            <person name="Andreopoulos W."/>
            <person name="He G."/>
            <person name="LaButti K."/>
            <person name="Lipzen A."/>
            <person name="Ng V."/>
            <person name="Riley R."/>
            <person name="Sandor L."/>
            <person name="Barry K."/>
            <person name="Martinez A.T."/>
            <person name="Xiao Y."/>
            <person name="Gibbons J.G."/>
            <person name="Terashima K."/>
            <person name="Grigoriev I.V."/>
            <person name="Hibbett D."/>
        </authorList>
    </citation>
    <scope>NUCLEOTIDE SEQUENCE</scope>
    <source>
        <strain evidence="2">ET3784</strain>
    </source>
</reference>
<feature type="compositionally biased region" description="Basic and acidic residues" evidence="1">
    <location>
        <begin position="23"/>
        <end position="34"/>
    </location>
</feature>
<gene>
    <name evidence="2" type="ORF">DFJ43DRAFT_1154176</name>
</gene>
<keyword evidence="3" id="KW-1185">Reference proteome</keyword>
<comment type="caution">
    <text evidence="2">The sequence shown here is derived from an EMBL/GenBank/DDBJ whole genome shotgun (WGS) entry which is preliminary data.</text>
</comment>
<feature type="region of interest" description="Disordered" evidence="1">
    <location>
        <begin position="345"/>
        <end position="370"/>
    </location>
</feature>
<accession>A0AA38JH96</accession>
<feature type="region of interest" description="Disordered" evidence="1">
    <location>
        <begin position="670"/>
        <end position="730"/>
    </location>
</feature>
<feature type="region of interest" description="Disordered" evidence="1">
    <location>
        <begin position="1"/>
        <end position="48"/>
    </location>
</feature>
<dbReference type="Proteomes" id="UP001176059">
    <property type="component" value="Unassembled WGS sequence"/>
</dbReference>